<feature type="compositionally biased region" description="Basic and acidic residues" evidence="4">
    <location>
        <begin position="67"/>
        <end position="77"/>
    </location>
</feature>
<dbReference type="GO" id="GO:0005681">
    <property type="term" value="C:spliceosomal complex"/>
    <property type="evidence" value="ECO:0007669"/>
    <property type="project" value="TreeGrafter"/>
</dbReference>
<evidence type="ECO:0000256" key="1">
    <source>
        <dbReference type="ARBA" id="ARBA00004123"/>
    </source>
</evidence>
<sequence length="303" mass="34877">MSSETSEVVIIKKRSRASARIRDRSQEPELDITRPTSEEPEVVSDEDKNLPLDDLIELRKLRRAREGIDVTKLNKGEPRKRKKAAEDGATSTPAGLIKRGIDDVDEKEREENKARRAVRTNNFTQQTNALDVDKHMMAYIEENIKKRRGERGEKIEDDQTAKPFDPQEELFRLPEKLKAQGTTKVQEEGSVTNSLSMLTAIPEVDLGMDARLKNIEETEKAKRLIAVAKKERSKNNTDEEALASTRFYKPNLKQKSDADIIRDAKLEAMGLRPDDYEPRRHHEKVQTATDELVMERFKKRMRK</sequence>
<evidence type="ECO:0008006" key="7">
    <source>
        <dbReference type="Google" id="ProtNLM"/>
    </source>
</evidence>
<feature type="region of interest" description="Disordered" evidence="4">
    <location>
        <begin position="1"/>
        <end position="49"/>
    </location>
</feature>
<dbReference type="InterPro" id="IPR010756">
    <property type="entry name" value="Tls1-like"/>
</dbReference>
<dbReference type="EMBL" id="LNZH02000210">
    <property type="protein sequence ID" value="OCB85376.1"/>
    <property type="molecule type" value="Genomic_DNA"/>
</dbReference>
<gene>
    <name evidence="5" type="ORF">A7U60_g7686</name>
</gene>
<name>A0A9Q5HSV5_SANBA</name>
<dbReference type="AlphaFoldDB" id="A0A9Q5HSV5"/>
<evidence type="ECO:0000256" key="4">
    <source>
        <dbReference type="SAM" id="MobiDB-lite"/>
    </source>
</evidence>
<comment type="subcellular location">
    <subcellularLocation>
        <location evidence="1">Nucleus</location>
    </subcellularLocation>
</comment>
<dbReference type="PANTHER" id="PTHR13486">
    <property type="entry name" value="TELOMERE LENGTH AND SILENCING PROTEIN 1 TLS1 FAMILY MEMBER"/>
    <property type="match status" value="1"/>
</dbReference>
<evidence type="ECO:0000256" key="3">
    <source>
        <dbReference type="ARBA" id="ARBA00023242"/>
    </source>
</evidence>
<dbReference type="PANTHER" id="PTHR13486:SF2">
    <property type="entry name" value="SPLICING FACTOR C9ORF78"/>
    <property type="match status" value="1"/>
</dbReference>
<dbReference type="GO" id="GO:0000398">
    <property type="term" value="P:mRNA splicing, via spliceosome"/>
    <property type="evidence" value="ECO:0007669"/>
    <property type="project" value="TreeGrafter"/>
</dbReference>
<evidence type="ECO:0000313" key="5">
    <source>
        <dbReference type="EMBL" id="OCB85376.1"/>
    </source>
</evidence>
<dbReference type="Proteomes" id="UP000757232">
    <property type="component" value="Unassembled WGS sequence"/>
</dbReference>
<dbReference type="Pfam" id="PF07052">
    <property type="entry name" value="Hep_59"/>
    <property type="match status" value="1"/>
</dbReference>
<dbReference type="OrthoDB" id="5627at2759"/>
<comment type="caution">
    <text evidence="5">The sequence shown here is derived from an EMBL/GenBank/DDBJ whole genome shotgun (WGS) entry which is preliminary data.</text>
</comment>
<feature type="compositionally biased region" description="Basic and acidic residues" evidence="4">
    <location>
        <begin position="99"/>
        <end position="114"/>
    </location>
</feature>
<evidence type="ECO:0000256" key="2">
    <source>
        <dbReference type="ARBA" id="ARBA00007643"/>
    </source>
</evidence>
<evidence type="ECO:0000313" key="6">
    <source>
        <dbReference type="Proteomes" id="UP000757232"/>
    </source>
</evidence>
<keyword evidence="3" id="KW-0539">Nucleus</keyword>
<proteinExistence type="inferred from homology"/>
<protein>
    <recommendedName>
        <fullName evidence="7">Hepatocellular carcinoma-associated antigen 59</fullName>
    </recommendedName>
</protein>
<reference evidence="5" key="1">
    <citation type="submission" date="2016-06" db="EMBL/GenBank/DDBJ databases">
        <title>Draft Genome sequence of the fungus Inonotus baumii.</title>
        <authorList>
            <person name="Zhu H."/>
            <person name="Lin W."/>
        </authorList>
    </citation>
    <scope>NUCLEOTIDE SEQUENCE</scope>
    <source>
        <strain evidence="5">821</strain>
    </source>
</reference>
<accession>A0A9Q5HSV5</accession>
<feature type="region of interest" description="Disordered" evidence="4">
    <location>
        <begin position="67"/>
        <end position="114"/>
    </location>
</feature>
<organism evidence="5 6">
    <name type="scientific">Sanghuangporus baumii</name>
    <name type="common">Phellinus baumii</name>
    <dbReference type="NCBI Taxonomy" id="108892"/>
    <lineage>
        <taxon>Eukaryota</taxon>
        <taxon>Fungi</taxon>
        <taxon>Dikarya</taxon>
        <taxon>Basidiomycota</taxon>
        <taxon>Agaricomycotina</taxon>
        <taxon>Agaricomycetes</taxon>
        <taxon>Hymenochaetales</taxon>
        <taxon>Hymenochaetaceae</taxon>
        <taxon>Sanghuangporus</taxon>
    </lineage>
</organism>
<comment type="similarity">
    <text evidence="2">Belongs to the TLS1 family.</text>
</comment>
<keyword evidence="6" id="KW-1185">Reference proteome</keyword>